<comment type="caution">
    <text evidence="5">The sequence shown here is derived from an EMBL/GenBank/DDBJ whole genome shotgun (WGS) entry which is preliminary data.</text>
</comment>
<feature type="compositionally biased region" description="Acidic residues" evidence="3">
    <location>
        <begin position="62"/>
        <end position="74"/>
    </location>
</feature>
<dbReference type="InterPro" id="IPR042201">
    <property type="entry name" value="FH2_Formin_sf"/>
</dbReference>
<feature type="region of interest" description="Disordered" evidence="3">
    <location>
        <begin position="152"/>
        <end position="202"/>
    </location>
</feature>
<feature type="compositionally biased region" description="Basic and acidic residues" evidence="3">
    <location>
        <begin position="46"/>
        <end position="60"/>
    </location>
</feature>
<dbReference type="PROSITE" id="PS51444">
    <property type="entry name" value="FH2"/>
    <property type="match status" value="1"/>
</dbReference>
<evidence type="ECO:0000313" key="5">
    <source>
        <dbReference type="EMBL" id="KAL0831194.1"/>
    </source>
</evidence>
<gene>
    <name evidence="5" type="ORF">ABMA28_002053</name>
</gene>
<name>A0ABD0SZV5_LOXSC</name>
<feature type="region of interest" description="Disordered" evidence="3">
    <location>
        <begin position="692"/>
        <end position="978"/>
    </location>
</feature>
<dbReference type="EMBL" id="JBEDNZ010000012">
    <property type="protein sequence ID" value="KAL0831194.1"/>
    <property type="molecule type" value="Genomic_DNA"/>
</dbReference>
<evidence type="ECO:0000256" key="1">
    <source>
        <dbReference type="ARBA" id="ARBA00005271"/>
    </source>
</evidence>
<dbReference type="PANTHER" id="PTHR45920">
    <property type="entry name" value="FORMIN HOMOLOGY 2 DOMAIN CONTAINING, ISOFORM I"/>
    <property type="match status" value="1"/>
</dbReference>
<feature type="compositionally biased region" description="Basic residues" evidence="3">
    <location>
        <begin position="18"/>
        <end position="28"/>
    </location>
</feature>
<accession>A0ABD0SZV5</accession>
<feature type="coiled-coil region" evidence="2">
    <location>
        <begin position="441"/>
        <end position="475"/>
    </location>
</feature>
<sequence>MGNIQGNEKQPKTGKSPAKSKHFIRNLNRKSPGRDSKKHGKKKADAKREAIDREFDKTPDSDNNEVIEASDNDTVECVLTTPRDVAGAGESASVHSELTVTRCEPRAGPRSPTRDHSAPAASPANDSTSESVFTDPLTPLAVELNQCYYSAESDSAHDDAPRTLTPDAGAGDMPHDDAASSLSTDDMEKEEKSDVFDDTSDRGDEKVMGAIISGFRGDHIDRSAHECSHDFRDNRLKACPGQTSFTLSKHRKVELTPVACEPSLSMLENEKDRRHSSLSDAPLGESNVLRKVASLTLDKHAESKVLRPRFVPEKLDFQLYEKFEGQMLINWFLSSISENNHLKNLLNPQDLRNLGIQYCTHLLAAGVLRQISDKDAPTENIFKPNLMYYWAHMEAPASQPVTPGRLHMTAWPPDKELLPHVTQEHITNRCNFDNKFFNQNNNEEISDINEAKITITQLKQKLQELEYQLEKYKLNAQIDALNKNLEKNFDSPAHEVAKTKVELMNKEVQTSYEINKLSYRPVIISDTHLKSNVNIGNSVVVSSCAKDIACKTENRSEKIENYCKLNKSRDYNEASRKIDVPKNVEDNTIILRDVKDDNTIAVIRNVNKCTHHPNNSATCIISCCCCSSDASFLSALTSSESLSNQTGSVLATDDISLKDKENSKNIPITEMLFTNIKNDKLETSQHSLIDTCSAPSTETEKPNSLCKHTQNITQVESYSPPTSLSPPTSICATETPSVLVCPKPTSPTSQQSTQPPPPLPGMAPSPPPTPGTDITTVTSSKTVVPDSEQSDDEVFAQPPKESKIPSPPTHEVVPTRPPMPELPKPQLGPPPPPMPELGPPPPPMPGMGPPPPPMPSMGPPPPPMPGMGPPPPPMPGMGPPPPPMPGMGPPPPPMPGMGPPPPPMPGMGPPPPPMPGMGPPPPPMPGMGPPPPPMPGMGPPPPPMPGASPLPPPMPGLGPPPPPISGPPPPPGQMPYTGPVPFPAPPVGGWSMQRSTLRKTPVKPAAPMKPLYWTRILANQVVPPCQGESDSVPLKPLWLEIEETKLDNIDEFTDLFSRQVVKAPVKKKVEVKTKIQPVKILDSKRSQNVGILAQSLHVEFSEIENAIYNFDTSVVSLEALQQIYELRASDEELSMIKEHLKSKSEAPLDRPETFLHDLSGIPNFAERISCFMFQAEFEDAASTTMHKLDNLKHTCEFLMTSESLKKLFAIILTLGNYMNGGNGQRGQADGFGLEILSKLKDVKSKQSNVTLLHFIVRTYMRECGGALAAACALPVPEPGDVARAAALDFADVAAHLDTLSKNLAACKEKTKKVLDADAQSQSHHEDSPAGEGPKRLEVFKEKMSTFLNAAEEKLKTEYENLDDCRSKFIATIKFYQYTPKCGKVEDCEPKEFFSLWTSFCSDFKDIYKKEEQIAIKEKLKEAKKMQDERKSLTQPKKEGGLKARLQKLSSSRK</sequence>
<dbReference type="SUPFAM" id="SSF101447">
    <property type="entry name" value="Formin homology 2 domain (FH2 domain)"/>
    <property type="match status" value="1"/>
</dbReference>
<dbReference type="PANTHER" id="PTHR45920:SF7">
    <property type="entry name" value="FORMIN-G"/>
    <property type="match status" value="1"/>
</dbReference>
<dbReference type="GO" id="GO:0005737">
    <property type="term" value="C:cytoplasm"/>
    <property type="evidence" value="ECO:0007669"/>
    <property type="project" value="UniProtKB-ARBA"/>
</dbReference>
<feature type="compositionally biased region" description="Pro residues" evidence="3">
    <location>
        <begin position="815"/>
        <end position="978"/>
    </location>
</feature>
<feature type="compositionally biased region" description="Basic and acidic residues" evidence="3">
    <location>
        <begin position="103"/>
        <end position="117"/>
    </location>
</feature>
<feature type="compositionally biased region" description="Basic residues" evidence="3">
    <location>
        <begin position="36"/>
        <end position="45"/>
    </location>
</feature>
<dbReference type="Proteomes" id="UP001549921">
    <property type="component" value="Unassembled WGS sequence"/>
</dbReference>
<feature type="compositionally biased region" description="Basic and acidic residues" evidence="3">
    <location>
        <begin position="1426"/>
        <end position="1441"/>
    </location>
</feature>
<dbReference type="SMART" id="SM00498">
    <property type="entry name" value="FH2"/>
    <property type="match status" value="1"/>
</dbReference>
<dbReference type="InterPro" id="IPR015425">
    <property type="entry name" value="FH2_Formin"/>
</dbReference>
<evidence type="ECO:0000256" key="2">
    <source>
        <dbReference type="SAM" id="Coils"/>
    </source>
</evidence>
<feature type="compositionally biased region" description="Polar residues" evidence="3">
    <location>
        <begin position="706"/>
        <end position="717"/>
    </location>
</feature>
<evidence type="ECO:0000259" key="4">
    <source>
        <dbReference type="PROSITE" id="PS51444"/>
    </source>
</evidence>
<feature type="region of interest" description="Disordered" evidence="3">
    <location>
        <begin position="1426"/>
        <end position="1453"/>
    </location>
</feature>
<keyword evidence="2" id="KW-0175">Coiled coil</keyword>
<feature type="compositionally biased region" description="Pro residues" evidence="3">
    <location>
        <begin position="754"/>
        <end position="770"/>
    </location>
</feature>
<feature type="region of interest" description="Disordered" evidence="3">
    <location>
        <begin position="1"/>
        <end position="137"/>
    </location>
</feature>
<proteinExistence type="inferred from homology"/>
<evidence type="ECO:0000313" key="6">
    <source>
        <dbReference type="Proteomes" id="UP001549921"/>
    </source>
</evidence>
<evidence type="ECO:0000256" key="3">
    <source>
        <dbReference type="SAM" id="MobiDB-lite"/>
    </source>
</evidence>
<dbReference type="Gene3D" id="1.20.58.2220">
    <property type="entry name" value="Formin, FH2 domain"/>
    <property type="match status" value="1"/>
</dbReference>
<protein>
    <recommendedName>
        <fullName evidence="4">FH2 domain-containing protein</fullName>
    </recommendedName>
</protein>
<reference evidence="5 6" key="1">
    <citation type="submission" date="2024-06" db="EMBL/GenBank/DDBJ databases">
        <title>A chromosome-level genome assembly of beet webworm, Loxostege sticticalis.</title>
        <authorList>
            <person name="Zhang Y."/>
        </authorList>
    </citation>
    <scope>NUCLEOTIDE SEQUENCE [LARGE SCALE GENOMIC DNA]</scope>
    <source>
        <strain evidence="5">AQ028</strain>
        <tissue evidence="5">Male pupae</tissue>
    </source>
</reference>
<comment type="similarity">
    <text evidence="1">Belongs to the formin homology family. Cappuccino subfamily.</text>
</comment>
<feature type="domain" description="FH2" evidence="4">
    <location>
        <begin position="998"/>
        <end position="1429"/>
    </location>
</feature>
<dbReference type="Pfam" id="PF02181">
    <property type="entry name" value="FH2"/>
    <property type="match status" value="1"/>
</dbReference>
<feature type="compositionally biased region" description="Low complexity" evidence="3">
    <location>
        <begin position="719"/>
        <end position="729"/>
    </location>
</feature>
<feature type="compositionally biased region" description="Basic and acidic residues" evidence="3">
    <location>
        <begin position="189"/>
        <end position="202"/>
    </location>
</feature>
<organism evidence="5 6">
    <name type="scientific">Loxostege sticticalis</name>
    <name type="common">Beet webworm moth</name>
    <dbReference type="NCBI Taxonomy" id="481309"/>
    <lineage>
        <taxon>Eukaryota</taxon>
        <taxon>Metazoa</taxon>
        <taxon>Ecdysozoa</taxon>
        <taxon>Arthropoda</taxon>
        <taxon>Hexapoda</taxon>
        <taxon>Insecta</taxon>
        <taxon>Pterygota</taxon>
        <taxon>Neoptera</taxon>
        <taxon>Endopterygota</taxon>
        <taxon>Lepidoptera</taxon>
        <taxon>Glossata</taxon>
        <taxon>Ditrysia</taxon>
        <taxon>Pyraloidea</taxon>
        <taxon>Crambidae</taxon>
        <taxon>Pyraustinae</taxon>
        <taxon>Loxostege</taxon>
    </lineage>
</organism>